<feature type="chain" id="PRO_5020708532" description="alpha-L-fucosidase" evidence="8">
    <location>
        <begin position="20"/>
        <end position="434"/>
    </location>
</feature>
<accession>A0A4U0H1Y0</accession>
<evidence type="ECO:0000256" key="2">
    <source>
        <dbReference type="ARBA" id="ARBA00007951"/>
    </source>
</evidence>
<dbReference type="Pfam" id="PF01120">
    <property type="entry name" value="Alpha_L_fucos"/>
    <property type="match status" value="1"/>
</dbReference>
<feature type="domain" description="Glycoside hydrolase family 29 N-terminal" evidence="9">
    <location>
        <begin position="12"/>
        <end position="347"/>
    </location>
</feature>
<evidence type="ECO:0000256" key="1">
    <source>
        <dbReference type="ARBA" id="ARBA00004071"/>
    </source>
</evidence>
<dbReference type="EMBL" id="SUKA01000003">
    <property type="protein sequence ID" value="TJY65585.1"/>
    <property type="molecule type" value="Genomic_DNA"/>
</dbReference>
<keyword evidence="4 8" id="KW-0732">Signal</keyword>
<name>A0A4U0H1Y0_9SPHI</name>
<comment type="function">
    <text evidence="1">Alpha-L-fucosidase is responsible for hydrolyzing the alpha-1,6-linked fucose joined to the reducing-end N-acetylglucosamine of the carbohydrate moieties of glycoproteins.</text>
</comment>
<dbReference type="InterPro" id="IPR057739">
    <property type="entry name" value="Glyco_hydro_29_N"/>
</dbReference>
<dbReference type="Proteomes" id="UP000309872">
    <property type="component" value="Unassembled WGS sequence"/>
</dbReference>
<dbReference type="PANTHER" id="PTHR10030:SF37">
    <property type="entry name" value="ALPHA-L-FUCOSIDASE-RELATED"/>
    <property type="match status" value="1"/>
</dbReference>
<feature type="site" description="May be important for catalysis" evidence="7">
    <location>
        <position position="279"/>
    </location>
</feature>
<evidence type="ECO:0000313" key="10">
    <source>
        <dbReference type="EMBL" id="TJY65585.1"/>
    </source>
</evidence>
<dbReference type="Gene3D" id="3.20.20.80">
    <property type="entry name" value="Glycosidases"/>
    <property type="match status" value="1"/>
</dbReference>
<dbReference type="EC" id="3.2.1.51" evidence="3"/>
<dbReference type="InterPro" id="IPR016286">
    <property type="entry name" value="FUC_metazoa-typ"/>
</dbReference>
<evidence type="ECO:0000256" key="6">
    <source>
        <dbReference type="ARBA" id="ARBA00023295"/>
    </source>
</evidence>
<evidence type="ECO:0000256" key="5">
    <source>
        <dbReference type="ARBA" id="ARBA00022801"/>
    </source>
</evidence>
<evidence type="ECO:0000259" key="9">
    <source>
        <dbReference type="Pfam" id="PF01120"/>
    </source>
</evidence>
<dbReference type="AlphaFoldDB" id="A0A4U0H1Y0"/>
<evidence type="ECO:0000256" key="4">
    <source>
        <dbReference type="ARBA" id="ARBA00022729"/>
    </source>
</evidence>
<keyword evidence="11" id="KW-1185">Reference proteome</keyword>
<feature type="signal peptide" evidence="8">
    <location>
        <begin position="1"/>
        <end position="19"/>
    </location>
</feature>
<dbReference type="GO" id="GO:0005764">
    <property type="term" value="C:lysosome"/>
    <property type="evidence" value="ECO:0007669"/>
    <property type="project" value="TreeGrafter"/>
</dbReference>
<evidence type="ECO:0000256" key="8">
    <source>
        <dbReference type="SAM" id="SignalP"/>
    </source>
</evidence>
<sequence length="434" mass="49918">MKKLVFFFLVLVSMNSVSAQHNYVPSSENLKNRAWFEDSRFGVFIHWGVYSVLGDGEWVMNNQNFGLNEYRLLPDFFNPIAFDAANWAKLFKDSGAKYITFTSRHHDGFSMWNSQVSDYNIVKATPFKRDIVKELVEACREEGIKVMFYYSLLDWSRDDYLPTGKTGKGIIGRDSTQGNWDSYIQFMKDQLTELLTNYGQIDGIWFDGHWDKPEADWKYNEIYRLIHQLQPQCLIGNNHHLATFEGEDFQMFERDLPGQNTTGFGTSADQVGNLPKEVCGTIAGSWGFDIKDRKQKNFKEVLTYLVKAAGYGSNLLLNIGPMPNGKIQDYQQDRLLDLGNWLRKYGETIYGTTGGFVTPTDEYALTKKANKIYIHIFNPNQEKVIIKDFVPEIRNISNYDDNKSVSYAHTDSGLEISLPKPIDKDFLILTLDVK</sequence>
<keyword evidence="5" id="KW-0378">Hydrolase</keyword>
<proteinExistence type="inferred from homology"/>
<reference evidence="10 11" key="1">
    <citation type="submission" date="2019-04" db="EMBL/GenBank/DDBJ databases">
        <title>Sphingobacterium olei sp. nov., isolated from oil-contaminated soil.</title>
        <authorList>
            <person name="Liu B."/>
        </authorList>
    </citation>
    <scope>NUCLEOTIDE SEQUENCE [LARGE SCALE GENOMIC DNA]</scope>
    <source>
        <strain evidence="10 11">Y3L14</strain>
    </source>
</reference>
<dbReference type="OrthoDB" id="107551at2"/>
<evidence type="ECO:0000256" key="7">
    <source>
        <dbReference type="PIRSR" id="PIRSR001092-1"/>
    </source>
</evidence>
<dbReference type="SUPFAM" id="SSF51445">
    <property type="entry name" value="(Trans)glycosidases"/>
    <property type="match status" value="1"/>
</dbReference>
<gene>
    <name evidence="10" type="ORF">FAZ19_10640</name>
</gene>
<dbReference type="PRINTS" id="PR00741">
    <property type="entry name" value="GLHYDRLASE29"/>
</dbReference>
<dbReference type="InterPro" id="IPR017853">
    <property type="entry name" value="GH"/>
</dbReference>
<dbReference type="PANTHER" id="PTHR10030">
    <property type="entry name" value="ALPHA-L-FUCOSIDASE"/>
    <property type="match status" value="1"/>
</dbReference>
<organism evidence="10 11">
    <name type="scientific">Sphingobacterium alkalisoli</name>
    <dbReference type="NCBI Taxonomy" id="1874115"/>
    <lineage>
        <taxon>Bacteria</taxon>
        <taxon>Pseudomonadati</taxon>
        <taxon>Bacteroidota</taxon>
        <taxon>Sphingobacteriia</taxon>
        <taxon>Sphingobacteriales</taxon>
        <taxon>Sphingobacteriaceae</taxon>
        <taxon>Sphingobacterium</taxon>
    </lineage>
</organism>
<dbReference type="PIRSF" id="PIRSF001092">
    <property type="entry name" value="Alpha-L-fucosidase"/>
    <property type="match status" value="1"/>
</dbReference>
<comment type="similarity">
    <text evidence="2">Belongs to the glycosyl hydrolase 29 family.</text>
</comment>
<evidence type="ECO:0000256" key="3">
    <source>
        <dbReference type="ARBA" id="ARBA00012662"/>
    </source>
</evidence>
<dbReference type="RefSeq" id="WP_136820714.1">
    <property type="nucleotide sequence ID" value="NZ_BMJX01000003.1"/>
</dbReference>
<protein>
    <recommendedName>
        <fullName evidence="3">alpha-L-fucosidase</fullName>
        <ecNumber evidence="3">3.2.1.51</ecNumber>
    </recommendedName>
</protein>
<comment type="caution">
    <text evidence="10">The sequence shown here is derived from an EMBL/GenBank/DDBJ whole genome shotgun (WGS) entry which is preliminary data.</text>
</comment>
<dbReference type="SMART" id="SM00812">
    <property type="entry name" value="Alpha_L_fucos"/>
    <property type="match status" value="1"/>
</dbReference>
<dbReference type="InterPro" id="IPR000933">
    <property type="entry name" value="Glyco_hydro_29"/>
</dbReference>
<evidence type="ECO:0000313" key="11">
    <source>
        <dbReference type="Proteomes" id="UP000309872"/>
    </source>
</evidence>
<dbReference type="GO" id="GO:0004560">
    <property type="term" value="F:alpha-L-fucosidase activity"/>
    <property type="evidence" value="ECO:0007669"/>
    <property type="project" value="InterPro"/>
</dbReference>
<dbReference type="GO" id="GO:0006004">
    <property type="term" value="P:fucose metabolic process"/>
    <property type="evidence" value="ECO:0007669"/>
    <property type="project" value="InterPro"/>
</dbReference>
<dbReference type="GO" id="GO:0016139">
    <property type="term" value="P:glycoside catabolic process"/>
    <property type="evidence" value="ECO:0007669"/>
    <property type="project" value="TreeGrafter"/>
</dbReference>
<keyword evidence="6" id="KW-0326">Glycosidase</keyword>